<dbReference type="InterPro" id="IPR058155">
    <property type="entry name" value="Skg3/CAF120-like_PH"/>
</dbReference>
<evidence type="ECO:0000259" key="2">
    <source>
        <dbReference type="PROSITE" id="PS50003"/>
    </source>
</evidence>
<feature type="region of interest" description="Disordered" evidence="1">
    <location>
        <begin position="470"/>
        <end position="505"/>
    </location>
</feature>
<evidence type="ECO:0000313" key="3">
    <source>
        <dbReference type="EMBL" id="PGH19199.1"/>
    </source>
</evidence>
<feature type="region of interest" description="Disordered" evidence="1">
    <location>
        <begin position="695"/>
        <end position="808"/>
    </location>
</feature>
<comment type="caution">
    <text evidence="3">The sequence shown here is derived from an EMBL/GenBank/DDBJ whole genome shotgun (WGS) entry which is preliminary data.</text>
</comment>
<dbReference type="SMART" id="SM00233">
    <property type="entry name" value="PH"/>
    <property type="match status" value="1"/>
</dbReference>
<feature type="region of interest" description="Disordered" evidence="1">
    <location>
        <begin position="923"/>
        <end position="1079"/>
    </location>
</feature>
<feature type="compositionally biased region" description="Basic and acidic residues" evidence="1">
    <location>
        <begin position="599"/>
        <end position="612"/>
    </location>
</feature>
<feature type="region of interest" description="Disordered" evidence="1">
    <location>
        <begin position="563"/>
        <end position="615"/>
    </location>
</feature>
<feature type="compositionally biased region" description="Low complexity" evidence="1">
    <location>
        <begin position="15"/>
        <end position="36"/>
    </location>
</feature>
<reference evidence="3 4" key="1">
    <citation type="submission" date="2017-10" db="EMBL/GenBank/DDBJ databases">
        <title>Comparative genomics in systemic dimorphic fungi from Ajellomycetaceae.</title>
        <authorList>
            <person name="Munoz J.F."/>
            <person name="Mcewen J.G."/>
            <person name="Clay O.K."/>
            <person name="Cuomo C.A."/>
        </authorList>
    </citation>
    <scope>NUCLEOTIDE SEQUENCE [LARGE SCALE GENOMIC DNA]</scope>
    <source>
        <strain evidence="3 4">UAMH7299</strain>
    </source>
</reference>
<feature type="compositionally biased region" description="Polar residues" evidence="1">
    <location>
        <begin position="1155"/>
        <end position="1168"/>
    </location>
</feature>
<dbReference type="Pfam" id="PF25381">
    <property type="entry name" value="PH_26"/>
    <property type="match status" value="1"/>
</dbReference>
<dbReference type="Gene3D" id="2.30.29.30">
    <property type="entry name" value="Pleckstrin-homology domain (PH domain)/Phosphotyrosine-binding domain (PTB)"/>
    <property type="match status" value="1"/>
</dbReference>
<feature type="compositionally biased region" description="Polar residues" evidence="1">
    <location>
        <begin position="752"/>
        <end position="769"/>
    </location>
</feature>
<accession>A0A2B7YDN4</accession>
<keyword evidence="4" id="KW-1185">Reference proteome</keyword>
<feature type="region of interest" description="Disordered" evidence="1">
    <location>
        <begin position="1120"/>
        <end position="1230"/>
    </location>
</feature>
<evidence type="ECO:0000256" key="1">
    <source>
        <dbReference type="SAM" id="MobiDB-lite"/>
    </source>
</evidence>
<dbReference type="FunFam" id="2.30.29.30:FF:000203">
    <property type="entry name" value="PH domain-containing protein"/>
    <property type="match status" value="1"/>
</dbReference>
<feature type="compositionally biased region" description="Polar residues" evidence="1">
    <location>
        <begin position="1036"/>
        <end position="1047"/>
    </location>
</feature>
<sequence length="1230" mass="135058">MGRSRVLSFIRSRTGNSSKNDGSSSSSPNQKSSVSQAAASMLAFQKNGTDSPPPEHVPSPANASPAHTLRKKGKTRPDSVFLPQAPLVDLTLDTLPELEPIFTHLSSHANKLYQEGYFLKLNDLDTQGRPAADRQWVECFAQLIGTVLSLWEASALDAAGAPGDVSPTFINLADASIKMIETLPTRNEGSQPLQNVLSVSTAGKNRYLFHFNSLHSLTTWTAGIRLSILENTLLQESYTGALIAGKGKSLNNIGAILERSKFKYEDWVRVRFGPGTPWKRCWCVITPPDEKQLQKMQKAQKKKSAYDRVTPTLKGDVKFYETKKTKKVQPIATITDAYSAYALYPQSRPLIDQSTLVKVEGQITVHSDPQTSSEGFVFVLPEIHPAVSGFEMMLRWLIPVYDTFGLYGRPTRLIADTQSTKSLMFALPKRRSAGYLEILDVASLIHANGSQSWDEREWRKQMKDAAYQRMLKNSNSRESSVSRKRGAQRSSLPARAGTSLRFDVTPTASTDRLEYNNSTDAVFSQQQGRGARADGRFAAKSHGRAASETTGLGYGYYRGRATPPSRSSFEKDLVEEEEPAPSPPPHAINLHNGNYGSHLEGDRSSTDSDIKLPHHSPAPEIVQRFQPNPPPAPVAFPPAFSHSPGQMPLSKPQASPELHKAGNRMSHATLSQMVDMNKMNGMAAAGAAAAWSGNKSGQAVDQGQRGVESEIDSGMITSTDRKVPPERSNIVDPSTTPYAVGEPHGSPRSDPNRTPTLAANNSYFYSQDRSPPKLRSLDTRKSISRKPVPQQTFDSSADRSPETISSSGSLINTVDLDALDLIIARNYSPPPPQSAATQDTESVYDQSSVASPDYDSSRKSSVSKKSTKSVYRPRMGVMKVVGAANPTVDDVVIGDARYQHADTMAPESSEIPLVDFGPTHVYSPTTRRPSTSDTLNMLTHNRNPSEITLRQHDKKASLGKISPGAAGDRASPQQDDRRKSMIWHPGMAVSGQPSSGLTPEQFVHQRASASRVTSPVYPHRRSPSGTTPPPRPASGDWTTYVRQQSAGRDTPPRPHSRGASVMLSQSDLSPHLSAREQEHVARVTGSSFFNLTSESSKQPPQLADTGLVHAIDARERERRAMKEGVSGHMVQQAIAQRHAQAQHQYAPSVHYPYTYPNQQPYSSHQHNGSYGYIPQQPQPHSQPHPQQWGGDQQYQLPQPTTPQSRQQQAPTPPGYRPNPYYQPNYNQSYQ</sequence>
<organism evidence="3 4">
    <name type="scientific">Polytolypa hystricis (strain UAMH7299)</name>
    <dbReference type="NCBI Taxonomy" id="1447883"/>
    <lineage>
        <taxon>Eukaryota</taxon>
        <taxon>Fungi</taxon>
        <taxon>Dikarya</taxon>
        <taxon>Ascomycota</taxon>
        <taxon>Pezizomycotina</taxon>
        <taxon>Eurotiomycetes</taxon>
        <taxon>Eurotiomycetidae</taxon>
        <taxon>Onygenales</taxon>
        <taxon>Onygenales incertae sedis</taxon>
        <taxon>Polytolypa</taxon>
    </lineage>
</organism>
<dbReference type="STRING" id="1447883.A0A2B7YDN4"/>
<feature type="region of interest" description="Disordered" evidence="1">
    <location>
        <begin position="1"/>
        <end position="80"/>
    </location>
</feature>
<dbReference type="AlphaFoldDB" id="A0A2B7YDN4"/>
<dbReference type="Proteomes" id="UP000224634">
    <property type="component" value="Unassembled WGS sequence"/>
</dbReference>
<proteinExistence type="predicted"/>
<feature type="region of interest" description="Disordered" evidence="1">
    <location>
        <begin position="825"/>
        <end position="870"/>
    </location>
</feature>
<feature type="compositionally biased region" description="Low complexity" evidence="1">
    <location>
        <begin position="1131"/>
        <end position="1146"/>
    </location>
</feature>
<dbReference type="InterPro" id="IPR011993">
    <property type="entry name" value="PH-like_dom_sf"/>
</dbReference>
<feature type="compositionally biased region" description="Low complexity" evidence="1">
    <location>
        <begin position="1217"/>
        <end position="1230"/>
    </location>
</feature>
<dbReference type="OrthoDB" id="5563754at2759"/>
<dbReference type="EMBL" id="PDNA01000051">
    <property type="protein sequence ID" value="PGH19199.1"/>
    <property type="molecule type" value="Genomic_DNA"/>
</dbReference>
<gene>
    <name evidence="3" type="ORF">AJ80_04170</name>
</gene>
<feature type="compositionally biased region" description="Polar residues" evidence="1">
    <location>
        <begin position="834"/>
        <end position="850"/>
    </location>
</feature>
<name>A0A2B7YDN4_POLH7</name>
<feature type="compositionally biased region" description="Polar residues" evidence="1">
    <location>
        <begin position="933"/>
        <end position="948"/>
    </location>
</feature>
<feature type="compositionally biased region" description="Low complexity" evidence="1">
    <location>
        <begin position="1183"/>
        <end position="1209"/>
    </location>
</feature>
<feature type="compositionally biased region" description="Low complexity" evidence="1">
    <location>
        <begin position="923"/>
        <end position="932"/>
    </location>
</feature>
<dbReference type="PROSITE" id="PS50003">
    <property type="entry name" value="PH_DOMAIN"/>
    <property type="match status" value="1"/>
</dbReference>
<dbReference type="InterPro" id="IPR001849">
    <property type="entry name" value="PH_domain"/>
</dbReference>
<evidence type="ECO:0000313" key="4">
    <source>
        <dbReference type="Proteomes" id="UP000224634"/>
    </source>
</evidence>
<dbReference type="SUPFAM" id="SSF50729">
    <property type="entry name" value="PH domain-like"/>
    <property type="match status" value="1"/>
</dbReference>
<protein>
    <recommendedName>
        <fullName evidence="2">PH domain-containing protein</fullName>
    </recommendedName>
</protein>
<feature type="domain" description="PH" evidence="2">
    <location>
        <begin position="111"/>
        <end position="229"/>
    </location>
</feature>